<feature type="domain" description="Major facilitator superfamily (MFS) profile" evidence="5">
    <location>
        <begin position="1"/>
        <end position="113"/>
    </location>
</feature>
<dbReference type="Proteomes" id="UP001598201">
    <property type="component" value="Unassembled WGS sequence"/>
</dbReference>
<reference evidence="6 7" key="1">
    <citation type="submission" date="2024-09" db="EMBL/GenBank/DDBJ databases">
        <title>Genomes of Rahnella.</title>
        <authorList>
            <person name="Mnguni F.C."/>
            <person name="Shin G.Y."/>
            <person name="Coutinho T."/>
        </authorList>
    </citation>
    <scope>NUCLEOTIDE SEQUENCE [LARGE SCALE GENOMIC DNA]</scope>
    <source>
        <strain evidence="6 7">20WA0057</strain>
    </source>
</reference>
<evidence type="ECO:0000313" key="7">
    <source>
        <dbReference type="Proteomes" id="UP001598201"/>
    </source>
</evidence>
<dbReference type="EMBL" id="JBHUCJ010000095">
    <property type="protein sequence ID" value="MFD3226592.1"/>
    <property type="molecule type" value="Genomic_DNA"/>
</dbReference>
<sequence>MVLGLTATPIAMKHYGFDLSQIAAEIQLYILSRFVTSFCTGKLIDRFGVIKIKLTGLLLMLAYIALAVSDVLCGIFAITLVLMGLDWNFLYTVRTSLLATTYTTGYVGGHYMF</sequence>
<evidence type="ECO:0000256" key="1">
    <source>
        <dbReference type="ARBA" id="ARBA00022692"/>
    </source>
</evidence>
<proteinExistence type="predicted"/>
<dbReference type="InterPro" id="IPR020846">
    <property type="entry name" value="MFS_dom"/>
</dbReference>
<dbReference type="PROSITE" id="PS50850">
    <property type="entry name" value="MFS"/>
    <property type="match status" value="1"/>
</dbReference>
<dbReference type="InterPro" id="IPR036259">
    <property type="entry name" value="MFS_trans_sf"/>
</dbReference>
<evidence type="ECO:0000256" key="3">
    <source>
        <dbReference type="ARBA" id="ARBA00023136"/>
    </source>
</evidence>
<keyword evidence="1 4" id="KW-0812">Transmembrane</keyword>
<keyword evidence="2 4" id="KW-1133">Transmembrane helix</keyword>
<evidence type="ECO:0000313" key="6">
    <source>
        <dbReference type="EMBL" id="MFD3226592.1"/>
    </source>
</evidence>
<keyword evidence="7" id="KW-1185">Reference proteome</keyword>
<dbReference type="PANTHER" id="PTHR23534:SF1">
    <property type="entry name" value="MAJOR FACILITATOR SUPERFAMILY PROTEIN"/>
    <property type="match status" value="1"/>
</dbReference>
<feature type="transmembrane region" description="Helical" evidence="4">
    <location>
        <begin position="56"/>
        <end position="83"/>
    </location>
</feature>
<organism evidence="6 7">
    <name type="scientific">Rahnella sp. (strain Y9602)</name>
    <dbReference type="NCBI Taxonomy" id="2703885"/>
    <lineage>
        <taxon>Bacteria</taxon>
        <taxon>Pseudomonadati</taxon>
        <taxon>Pseudomonadota</taxon>
        <taxon>Gammaproteobacteria</taxon>
        <taxon>Enterobacterales</taxon>
        <taxon>Yersiniaceae</taxon>
        <taxon>Rahnella</taxon>
    </lineage>
</organism>
<dbReference type="PANTHER" id="PTHR23534">
    <property type="entry name" value="MFS PERMEASE"/>
    <property type="match status" value="1"/>
</dbReference>
<evidence type="ECO:0000259" key="5">
    <source>
        <dbReference type="PROSITE" id="PS50850"/>
    </source>
</evidence>
<dbReference type="Gene3D" id="1.20.1250.20">
    <property type="entry name" value="MFS general substrate transporter like domains"/>
    <property type="match status" value="1"/>
</dbReference>
<comment type="caution">
    <text evidence="6">The sequence shown here is derived from an EMBL/GenBank/DDBJ whole genome shotgun (WGS) entry which is preliminary data.</text>
</comment>
<protein>
    <submittedName>
        <fullName evidence="6">MFS transporter</fullName>
    </submittedName>
</protein>
<evidence type="ECO:0000256" key="2">
    <source>
        <dbReference type="ARBA" id="ARBA00022989"/>
    </source>
</evidence>
<keyword evidence="3 4" id="KW-0472">Membrane</keyword>
<dbReference type="RefSeq" id="WP_014683043.1">
    <property type="nucleotide sequence ID" value="NZ_CP067058.1"/>
</dbReference>
<name>A0ABW6CFE7_RAHSY</name>
<feature type="transmembrane region" description="Helical" evidence="4">
    <location>
        <begin position="89"/>
        <end position="109"/>
    </location>
</feature>
<gene>
    <name evidence="6" type="ORF">ACFPK4_23920</name>
</gene>
<accession>A0ABW6CFE7</accession>
<dbReference type="SUPFAM" id="SSF103473">
    <property type="entry name" value="MFS general substrate transporter"/>
    <property type="match status" value="1"/>
</dbReference>
<evidence type="ECO:0000256" key="4">
    <source>
        <dbReference type="SAM" id="Phobius"/>
    </source>
</evidence>